<comment type="similarity">
    <text evidence="1">Belongs to the gamma-glutamylcyclotransferase family. ChaC subfamily.</text>
</comment>
<dbReference type="EMBL" id="OU963865">
    <property type="protein sequence ID" value="CAH0388498.1"/>
    <property type="molecule type" value="Genomic_DNA"/>
</dbReference>
<dbReference type="Gene3D" id="3.10.490.10">
    <property type="entry name" value="Gamma-glutamyl cyclotransferase-like"/>
    <property type="match status" value="1"/>
</dbReference>
<evidence type="ECO:0000256" key="2">
    <source>
        <dbReference type="ARBA" id="ARBA00012344"/>
    </source>
</evidence>
<keyword evidence="7" id="KW-1185">Reference proteome</keyword>
<protein>
    <recommendedName>
        <fullName evidence="2">glutathione-specific gamma-glutamylcyclotransferase</fullName>
        <ecNumber evidence="2">4.3.2.7</ecNumber>
    </recommendedName>
</protein>
<evidence type="ECO:0000313" key="7">
    <source>
        <dbReference type="Proteomes" id="UP001152759"/>
    </source>
</evidence>
<dbReference type="SUPFAM" id="SSF110857">
    <property type="entry name" value="Gamma-glutamyl cyclotransferase-like"/>
    <property type="match status" value="1"/>
</dbReference>
<name>A0A9P0ACN7_BEMTA</name>
<evidence type="ECO:0000256" key="1">
    <source>
        <dbReference type="ARBA" id="ARBA00009662"/>
    </source>
</evidence>
<comment type="catalytic activity">
    <reaction evidence="4">
        <text>glutathione = L-cysteinylglycine + 5-oxo-L-proline</text>
        <dbReference type="Rhea" id="RHEA:47724"/>
        <dbReference type="ChEBI" id="CHEBI:57925"/>
        <dbReference type="ChEBI" id="CHEBI:58402"/>
        <dbReference type="ChEBI" id="CHEBI:61694"/>
        <dbReference type="EC" id="4.3.2.7"/>
    </reaction>
</comment>
<dbReference type="CDD" id="cd06661">
    <property type="entry name" value="GGCT_like"/>
    <property type="match status" value="1"/>
</dbReference>
<dbReference type="GO" id="GO:0061928">
    <property type="term" value="F:glutathione specific gamma-glutamylcyclotransferase activity"/>
    <property type="evidence" value="ECO:0007669"/>
    <property type="project" value="UniProtKB-EC"/>
</dbReference>
<accession>A0A9P0ACN7</accession>
<dbReference type="InterPro" id="IPR006840">
    <property type="entry name" value="ChaC"/>
</dbReference>
<reference evidence="6" key="1">
    <citation type="submission" date="2021-12" db="EMBL/GenBank/DDBJ databases">
        <authorList>
            <person name="King R."/>
        </authorList>
    </citation>
    <scope>NUCLEOTIDE SEQUENCE</scope>
</reference>
<dbReference type="PANTHER" id="PTHR12192:SF26">
    <property type="entry name" value="GLUTATHIONE-SPECIFIC GAMMA-GLUTAMYLCYCLOTRANSFERASE 1"/>
    <property type="match status" value="1"/>
</dbReference>
<dbReference type="AlphaFoldDB" id="A0A9P0ACN7"/>
<evidence type="ECO:0000256" key="5">
    <source>
        <dbReference type="SAM" id="MobiDB-lite"/>
    </source>
</evidence>
<dbReference type="EC" id="4.3.2.7" evidence="2"/>
<gene>
    <name evidence="6" type="ORF">BEMITA_LOCUS7409</name>
</gene>
<dbReference type="InterPro" id="IPR013024">
    <property type="entry name" value="GGCT-like"/>
</dbReference>
<evidence type="ECO:0000256" key="3">
    <source>
        <dbReference type="ARBA" id="ARBA00023239"/>
    </source>
</evidence>
<dbReference type="GO" id="GO:0005737">
    <property type="term" value="C:cytoplasm"/>
    <property type="evidence" value="ECO:0007669"/>
    <property type="project" value="TreeGrafter"/>
</dbReference>
<keyword evidence="3" id="KW-0456">Lyase</keyword>
<dbReference type="Pfam" id="PF04752">
    <property type="entry name" value="ChaC"/>
    <property type="match status" value="2"/>
</dbReference>
<dbReference type="InterPro" id="IPR036568">
    <property type="entry name" value="GGCT-like_sf"/>
</dbReference>
<dbReference type="KEGG" id="btab:109039013"/>
<evidence type="ECO:0000256" key="4">
    <source>
        <dbReference type="ARBA" id="ARBA00048073"/>
    </source>
</evidence>
<proteinExistence type="inferred from homology"/>
<organism evidence="6 7">
    <name type="scientific">Bemisia tabaci</name>
    <name type="common">Sweetpotato whitefly</name>
    <name type="synonym">Aleurodes tabaci</name>
    <dbReference type="NCBI Taxonomy" id="7038"/>
    <lineage>
        <taxon>Eukaryota</taxon>
        <taxon>Metazoa</taxon>
        <taxon>Ecdysozoa</taxon>
        <taxon>Arthropoda</taxon>
        <taxon>Hexapoda</taxon>
        <taxon>Insecta</taxon>
        <taxon>Pterygota</taxon>
        <taxon>Neoptera</taxon>
        <taxon>Paraneoptera</taxon>
        <taxon>Hemiptera</taxon>
        <taxon>Sternorrhyncha</taxon>
        <taxon>Aleyrodoidea</taxon>
        <taxon>Aleyrodidae</taxon>
        <taxon>Aleyrodinae</taxon>
        <taxon>Bemisia</taxon>
    </lineage>
</organism>
<dbReference type="Proteomes" id="UP001152759">
    <property type="component" value="Chromosome 4"/>
</dbReference>
<dbReference type="GO" id="GO:0006751">
    <property type="term" value="P:glutathione catabolic process"/>
    <property type="evidence" value="ECO:0007669"/>
    <property type="project" value="InterPro"/>
</dbReference>
<sequence>MEQAESANPQVWVFGYGSLCWHPGFEYDEAVTGYIKGYTRKFWQGSANHRGTSEKPGRVATLVDEKEGIVWGRAFKLTGDLALHYLNDRECKLGGYTTLHLDFYPKPDALLSDSTDSISTSTSTSSEFSSTSSEISASDSSSTGLSSATTEHSTSNSTTVHSTPSSTEGSETTAISVLNSASSSKPFKALVFIATPANDLWLGEAPLNDIADHIVGCKGQSGYNVEYVLRLAHFMHEHIPEAKDNHLFTLEYLLLNKIEAANLCLNEMMGTKATAGSAGSSRGTTDTALPAPPQASYQFSARVPSKKLRCLNI</sequence>
<feature type="region of interest" description="Disordered" evidence="5">
    <location>
        <begin position="121"/>
        <end position="171"/>
    </location>
</feature>
<dbReference type="PANTHER" id="PTHR12192">
    <property type="entry name" value="CATION TRANSPORT PROTEIN CHAC-RELATED"/>
    <property type="match status" value="1"/>
</dbReference>
<evidence type="ECO:0000313" key="6">
    <source>
        <dbReference type="EMBL" id="CAH0388498.1"/>
    </source>
</evidence>